<keyword evidence="3" id="KW-1185">Reference proteome</keyword>
<dbReference type="OrthoDB" id="1938591at2759"/>
<sequence>MTQRQALERLAMMTASAQSAPQQLPPGFIAGGVPSGAAQQQMTTLSQQHAQVSTESPIDSLQRVTQAQDSSHFRQFGMLVPQDQQRQNDSGVASRMGPNPNPSGMGLPHGPGSLQQSFIQPSFSDSHANFHSTFVSSPPQPPPPRAQQVSVPSNLASMTLQQLRELSTHLQRVVIEGQRNLQTPNSSGGSDVQRQQFRAKIENNKRFISILQEVIDARKRASGDYGQQGVNEPAQSTSASGFPSMDAQITGFNSSAGVQNQGYATPVLMNLAAMNTVRSGSSITQSAGAMQIRRLTQEELIAAKRFVNEKKRMVFSCAPDIDASTNHALIQECDIREYYRNVERLDQVLCNIEKYIHFAFAALKRVEVVERMFKMMAAVKIQLAELNKPNPRYVLELHTIRGMIQEADNMDKGLKAVLFRMQTHIMPPDGVPSAPQPPQRVPSMGILPPFGQPADNSDPPQRDESAPDPEGATSYREGQFEEEVRIAMGKLEIG</sequence>
<name>A0A9P5TDI3_9AGAM</name>
<reference evidence="2" key="1">
    <citation type="submission" date="2019-10" db="EMBL/GenBank/DDBJ databases">
        <authorList>
            <consortium name="DOE Joint Genome Institute"/>
            <person name="Kuo A."/>
            <person name="Miyauchi S."/>
            <person name="Kiss E."/>
            <person name="Drula E."/>
            <person name="Kohler A."/>
            <person name="Sanchez-Garcia M."/>
            <person name="Andreopoulos B."/>
            <person name="Barry K.W."/>
            <person name="Bonito G."/>
            <person name="Buee M."/>
            <person name="Carver A."/>
            <person name="Chen C."/>
            <person name="Cichocki N."/>
            <person name="Clum A."/>
            <person name="Culley D."/>
            <person name="Crous P.W."/>
            <person name="Fauchery L."/>
            <person name="Girlanda M."/>
            <person name="Hayes R."/>
            <person name="Keri Z."/>
            <person name="LaButti K."/>
            <person name="Lipzen A."/>
            <person name="Lombard V."/>
            <person name="Magnuson J."/>
            <person name="Maillard F."/>
            <person name="Morin E."/>
            <person name="Murat C."/>
            <person name="Nolan M."/>
            <person name="Ohm R."/>
            <person name="Pangilinan J."/>
            <person name="Pereira M."/>
            <person name="Perotto S."/>
            <person name="Peter M."/>
            <person name="Riley R."/>
            <person name="Sitrit Y."/>
            <person name="Stielow B."/>
            <person name="Szollosi G."/>
            <person name="Zifcakova L."/>
            <person name="Stursova M."/>
            <person name="Spatafora J.W."/>
            <person name="Tedersoo L."/>
            <person name="Vaario L.-M."/>
            <person name="Yamada A."/>
            <person name="Yan M."/>
            <person name="Wang P."/>
            <person name="Xu J."/>
            <person name="Bruns T."/>
            <person name="Baldrian P."/>
            <person name="Vilgalys R."/>
            <person name="Henrissat B."/>
            <person name="Grigoriev I.V."/>
            <person name="Hibbett D."/>
            <person name="Nagy L.G."/>
            <person name="Martin F.M."/>
        </authorList>
    </citation>
    <scope>NUCLEOTIDE SEQUENCE</scope>
    <source>
        <strain evidence="2">Prilba</strain>
    </source>
</reference>
<feature type="compositionally biased region" description="Polar residues" evidence="1">
    <location>
        <begin position="113"/>
        <end position="134"/>
    </location>
</feature>
<protein>
    <submittedName>
        <fullName evidence="2">Uncharacterized protein</fullName>
    </submittedName>
</protein>
<evidence type="ECO:0000313" key="3">
    <source>
        <dbReference type="Proteomes" id="UP000759537"/>
    </source>
</evidence>
<evidence type="ECO:0000256" key="1">
    <source>
        <dbReference type="SAM" id="MobiDB-lite"/>
    </source>
</evidence>
<dbReference type="Proteomes" id="UP000759537">
    <property type="component" value="Unassembled WGS sequence"/>
</dbReference>
<feature type="region of interest" description="Disordered" evidence="1">
    <location>
        <begin position="427"/>
        <end position="483"/>
    </location>
</feature>
<proteinExistence type="predicted"/>
<dbReference type="EMBL" id="WHVB01000002">
    <property type="protein sequence ID" value="KAF8485838.1"/>
    <property type="molecule type" value="Genomic_DNA"/>
</dbReference>
<organism evidence="2 3">
    <name type="scientific">Russula ochroleuca</name>
    <dbReference type="NCBI Taxonomy" id="152965"/>
    <lineage>
        <taxon>Eukaryota</taxon>
        <taxon>Fungi</taxon>
        <taxon>Dikarya</taxon>
        <taxon>Basidiomycota</taxon>
        <taxon>Agaricomycotina</taxon>
        <taxon>Agaricomycetes</taxon>
        <taxon>Russulales</taxon>
        <taxon>Russulaceae</taxon>
        <taxon>Russula</taxon>
    </lineage>
</organism>
<comment type="caution">
    <text evidence="2">The sequence shown here is derived from an EMBL/GenBank/DDBJ whole genome shotgun (WGS) entry which is preliminary data.</text>
</comment>
<gene>
    <name evidence="2" type="ORF">DFH94DRAFT_157407</name>
</gene>
<feature type="region of interest" description="Disordered" evidence="1">
    <location>
        <begin position="81"/>
        <end position="150"/>
    </location>
</feature>
<feature type="region of interest" description="Disordered" evidence="1">
    <location>
        <begin position="13"/>
        <end position="36"/>
    </location>
</feature>
<evidence type="ECO:0000313" key="2">
    <source>
        <dbReference type="EMBL" id="KAF8485838.1"/>
    </source>
</evidence>
<feature type="compositionally biased region" description="Polar residues" evidence="1">
    <location>
        <begin position="82"/>
        <end position="91"/>
    </location>
</feature>
<accession>A0A9P5TDI3</accession>
<dbReference type="AlphaFoldDB" id="A0A9P5TDI3"/>
<reference evidence="2" key="2">
    <citation type="journal article" date="2020" name="Nat. Commun.">
        <title>Large-scale genome sequencing of mycorrhizal fungi provides insights into the early evolution of symbiotic traits.</title>
        <authorList>
            <person name="Miyauchi S."/>
            <person name="Kiss E."/>
            <person name="Kuo A."/>
            <person name="Drula E."/>
            <person name="Kohler A."/>
            <person name="Sanchez-Garcia M."/>
            <person name="Morin E."/>
            <person name="Andreopoulos B."/>
            <person name="Barry K.W."/>
            <person name="Bonito G."/>
            <person name="Buee M."/>
            <person name="Carver A."/>
            <person name="Chen C."/>
            <person name="Cichocki N."/>
            <person name="Clum A."/>
            <person name="Culley D."/>
            <person name="Crous P.W."/>
            <person name="Fauchery L."/>
            <person name="Girlanda M."/>
            <person name="Hayes R.D."/>
            <person name="Keri Z."/>
            <person name="LaButti K."/>
            <person name="Lipzen A."/>
            <person name="Lombard V."/>
            <person name="Magnuson J."/>
            <person name="Maillard F."/>
            <person name="Murat C."/>
            <person name="Nolan M."/>
            <person name="Ohm R.A."/>
            <person name="Pangilinan J."/>
            <person name="Pereira M.F."/>
            <person name="Perotto S."/>
            <person name="Peter M."/>
            <person name="Pfister S."/>
            <person name="Riley R."/>
            <person name="Sitrit Y."/>
            <person name="Stielow J.B."/>
            <person name="Szollosi G."/>
            <person name="Zifcakova L."/>
            <person name="Stursova M."/>
            <person name="Spatafora J.W."/>
            <person name="Tedersoo L."/>
            <person name="Vaario L.M."/>
            <person name="Yamada A."/>
            <person name="Yan M."/>
            <person name="Wang P."/>
            <person name="Xu J."/>
            <person name="Bruns T."/>
            <person name="Baldrian P."/>
            <person name="Vilgalys R."/>
            <person name="Dunand C."/>
            <person name="Henrissat B."/>
            <person name="Grigoriev I.V."/>
            <person name="Hibbett D."/>
            <person name="Nagy L.G."/>
            <person name="Martin F.M."/>
        </authorList>
    </citation>
    <scope>NUCLEOTIDE SEQUENCE</scope>
    <source>
        <strain evidence="2">Prilba</strain>
    </source>
</reference>